<organism evidence="1 2">
    <name type="scientific">Caerostris extrusa</name>
    <name type="common">Bark spider</name>
    <name type="synonym">Caerostris bankana</name>
    <dbReference type="NCBI Taxonomy" id="172846"/>
    <lineage>
        <taxon>Eukaryota</taxon>
        <taxon>Metazoa</taxon>
        <taxon>Ecdysozoa</taxon>
        <taxon>Arthropoda</taxon>
        <taxon>Chelicerata</taxon>
        <taxon>Arachnida</taxon>
        <taxon>Araneae</taxon>
        <taxon>Araneomorphae</taxon>
        <taxon>Entelegynae</taxon>
        <taxon>Araneoidea</taxon>
        <taxon>Araneidae</taxon>
        <taxon>Caerostris</taxon>
    </lineage>
</organism>
<sequence>MIIDEKSSSTPVKMPHVMVQPQSKIKILKTIEENFKGLMLMKLSEDYLKCFPDTELQKNHLLINFSRVKHIDFFRIMPQFTMSIIAVLKALPNVFCEEIKDSVTQMALRLR</sequence>
<keyword evidence="2" id="KW-1185">Reference proteome</keyword>
<gene>
    <name evidence="1" type="ORF">CEXT_93611</name>
</gene>
<protein>
    <submittedName>
        <fullName evidence="1">Uncharacterized protein</fullName>
    </submittedName>
</protein>
<dbReference type="AlphaFoldDB" id="A0AAV4NIH3"/>
<evidence type="ECO:0000313" key="1">
    <source>
        <dbReference type="EMBL" id="GIX84592.1"/>
    </source>
</evidence>
<proteinExistence type="predicted"/>
<name>A0AAV4NIH3_CAEEX</name>
<evidence type="ECO:0000313" key="2">
    <source>
        <dbReference type="Proteomes" id="UP001054945"/>
    </source>
</evidence>
<accession>A0AAV4NIH3</accession>
<dbReference type="EMBL" id="BPLR01020985">
    <property type="protein sequence ID" value="GIX84592.1"/>
    <property type="molecule type" value="Genomic_DNA"/>
</dbReference>
<comment type="caution">
    <text evidence="1">The sequence shown here is derived from an EMBL/GenBank/DDBJ whole genome shotgun (WGS) entry which is preliminary data.</text>
</comment>
<dbReference type="Proteomes" id="UP001054945">
    <property type="component" value="Unassembled WGS sequence"/>
</dbReference>
<reference evidence="1 2" key="1">
    <citation type="submission" date="2021-06" db="EMBL/GenBank/DDBJ databases">
        <title>Caerostris extrusa draft genome.</title>
        <authorList>
            <person name="Kono N."/>
            <person name="Arakawa K."/>
        </authorList>
    </citation>
    <scope>NUCLEOTIDE SEQUENCE [LARGE SCALE GENOMIC DNA]</scope>
</reference>